<comment type="similarity">
    <text evidence="1">Belongs to the transferase hexapeptide repeat family.</text>
</comment>
<dbReference type="InterPro" id="IPR001451">
    <property type="entry name" value="Hexapep"/>
</dbReference>
<dbReference type="InterPro" id="IPR051159">
    <property type="entry name" value="Hexapeptide_acetyltransf"/>
</dbReference>
<evidence type="ECO:0000256" key="2">
    <source>
        <dbReference type="ARBA" id="ARBA00022679"/>
    </source>
</evidence>
<dbReference type="EMBL" id="CP049056">
    <property type="protein sequence ID" value="QIE56784.1"/>
    <property type="molecule type" value="Genomic_DNA"/>
</dbReference>
<dbReference type="SUPFAM" id="SSF51161">
    <property type="entry name" value="Trimeric LpxA-like enzymes"/>
    <property type="match status" value="1"/>
</dbReference>
<evidence type="ECO:0000313" key="4">
    <source>
        <dbReference type="Proteomes" id="UP000503336"/>
    </source>
</evidence>
<dbReference type="PANTHER" id="PTHR23416:SF23">
    <property type="entry name" value="ACETYLTRANSFERASE C18B11.09C-RELATED"/>
    <property type="match status" value="1"/>
</dbReference>
<dbReference type="Proteomes" id="UP000503336">
    <property type="component" value="Chromosome"/>
</dbReference>
<dbReference type="Gene3D" id="2.160.10.10">
    <property type="entry name" value="Hexapeptide repeat proteins"/>
    <property type="match status" value="1"/>
</dbReference>
<sequence>MAALSPKKIRTQISRLLTRAIRIYYNRIWGMNIGEGTRISSNAKLDKTHPEGINIGEFSYVTFGCAVLSHDMCRRAHLTTTIGDRCFIGCHSIVMPGVTIGDHCIIGAGSVVVSDVPSGCAAAGNPAKIIRKNIRTSDWGVLLDKGERVTEARAEPAPASAGRR</sequence>
<organism evidence="3 4">
    <name type="scientific">Pikeienuella piscinae</name>
    <dbReference type="NCBI Taxonomy" id="2748098"/>
    <lineage>
        <taxon>Bacteria</taxon>
        <taxon>Pseudomonadati</taxon>
        <taxon>Pseudomonadota</taxon>
        <taxon>Alphaproteobacteria</taxon>
        <taxon>Rhodobacterales</taxon>
        <taxon>Paracoccaceae</taxon>
        <taxon>Pikeienuella</taxon>
    </lineage>
</organism>
<dbReference type="PANTHER" id="PTHR23416">
    <property type="entry name" value="SIALIC ACID SYNTHASE-RELATED"/>
    <property type="match status" value="1"/>
</dbReference>
<evidence type="ECO:0000313" key="3">
    <source>
        <dbReference type="EMBL" id="QIE56784.1"/>
    </source>
</evidence>
<reference evidence="3 4" key="1">
    <citation type="submission" date="2020-02" db="EMBL/GenBank/DDBJ databases">
        <title>complete genome sequence of Rhodobacteraceae bacterium.</title>
        <authorList>
            <person name="Park J."/>
            <person name="Kim Y.-S."/>
            <person name="Kim K.-H."/>
        </authorList>
    </citation>
    <scope>NUCLEOTIDE SEQUENCE [LARGE SCALE GENOMIC DNA]</scope>
    <source>
        <strain evidence="3 4">RR4-56</strain>
    </source>
</reference>
<proteinExistence type="inferred from homology"/>
<keyword evidence="2 3" id="KW-0808">Transferase</keyword>
<dbReference type="GO" id="GO:0005829">
    <property type="term" value="C:cytosol"/>
    <property type="evidence" value="ECO:0007669"/>
    <property type="project" value="TreeGrafter"/>
</dbReference>
<dbReference type="CDD" id="cd04647">
    <property type="entry name" value="LbH_MAT_like"/>
    <property type="match status" value="1"/>
</dbReference>
<dbReference type="RefSeq" id="WP_165100518.1">
    <property type="nucleotide sequence ID" value="NZ_CP049056.1"/>
</dbReference>
<keyword evidence="3" id="KW-0012">Acyltransferase</keyword>
<protein>
    <submittedName>
        <fullName evidence="3">Acyltransferase</fullName>
    </submittedName>
</protein>
<name>A0A7L5C3F0_9RHOB</name>
<keyword evidence="4" id="KW-1185">Reference proteome</keyword>
<dbReference type="InterPro" id="IPR011004">
    <property type="entry name" value="Trimer_LpxA-like_sf"/>
</dbReference>
<dbReference type="KEGG" id="hdh:G5B40_15880"/>
<accession>A0A7L5C3F0</accession>
<dbReference type="GO" id="GO:0008374">
    <property type="term" value="F:O-acyltransferase activity"/>
    <property type="evidence" value="ECO:0007669"/>
    <property type="project" value="TreeGrafter"/>
</dbReference>
<dbReference type="AlphaFoldDB" id="A0A7L5C3F0"/>
<gene>
    <name evidence="3" type="ORF">G5B40_15880</name>
</gene>
<dbReference type="Pfam" id="PF00132">
    <property type="entry name" value="Hexapep"/>
    <property type="match status" value="1"/>
</dbReference>
<evidence type="ECO:0000256" key="1">
    <source>
        <dbReference type="ARBA" id="ARBA00007274"/>
    </source>
</evidence>